<comment type="similarity">
    <text evidence="1">Belongs to the sigma-70 factor family. ECF subfamily.</text>
</comment>
<reference evidence="8 9" key="1">
    <citation type="submission" date="2018-03" db="EMBL/GenBank/DDBJ databases">
        <title>Draft Genome Sequences of the Obligatory Marine Myxobacteria Enhygromyxa salina SWB007.</title>
        <authorList>
            <person name="Poehlein A."/>
            <person name="Moghaddam J.A."/>
            <person name="Harms H."/>
            <person name="Alanjari M."/>
            <person name="Koenig G.M."/>
            <person name="Daniel R."/>
            <person name="Schaeberle T.F."/>
        </authorList>
    </citation>
    <scope>NUCLEOTIDE SEQUENCE [LARGE SCALE GENOMIC DNA]</scope>
    <source>
        <strain evidence="8 9">SWB007</strain>
    </source>
</reference>
<dbReference type="Gene3D" id="1.10.10.10">
    <property type="entry name" value="Winged helix-like DNA-binding domain superfamily/Winged helix DNA-binding domain"/>
    <property type="match status" value="1"/>
</dbReference>
<dbReference type="InterPro" id="IPR013325">
    <property type="entry name" value="RNA_pol_sigma_r2"/>
</dbReference>
<protein>
    <submittedName>
        <fullName evidence="8">RNA polymerase sigma factor CnrH</fullName>
    </submittedName>
</protein>
<evidence type="ECO:0000256" key="2">
    <source>
        <dbReference type="ARBA" id="ARBA00023015"/>
    </source>
</evidence>
<dbReference type="InterPro" id="IPR014284">
    <property type="entry name" value="RNA_pol_sigma-70_dom"/>
</dbReference>
<dbReference type="InterPro" id="IPR036388">
    <property type="entry name" value="WH-like_DNA-bd_sf"/>
</dbReference>
<organism evidence="8 9">
    <name type="scientific">Enhygromyxa salina</name>
    <dbReference type="NCBI Taxonomy" id="215803"/>
    <lineage>
        <taxon>Bacteria</taxon>
        <taxon>Pseudomonadati</taxon>
        <taxon>Myxococcota</taxon>
        <taxon>Polyangia</taxon>
        <taxon>Nannocystales</taxon>
        <taxon>Nannocystaceae</taxon>
        <taxon>Enhygromyxa</taxon>
    </lineage>
</organism>
<dbReference type="InterPro" id="IPR013249">
    <property type="entry name" value="RNA_pol_sigma70_r4_t2"/>
</dbReference>
<dbReference type="GO" id="GO:0016987">
    <property type="term" value="F:sigma factor activity"/>
    <property type="evidence" value="ECO:0007669"/>
    <property type="project" value="UniProtKB-KW"/>
</dbReference>
<keyword evidence="4" id="KW-0238">DNA-binding</keyword>
<sequence>MHTAAASMGSLPELLRNHQPRLRAICRRMCGPDDDPDDVLQDTYVEIVRHLSGFRGDSSFMTWATAVARSQLNRHRRRHRRHALRDDAIDTASRSYPALLGRGEREPELQACTDSLRASLLTALAELTELDREVFVLRELEGMTAPEVASALELSVPAVKSRLHRARRCLRANLDGDPRVVELR</sequence>
<dbReference type="PANTHER" id="PTHR43133">
    <property type="entry name" value="RNA POLYMERASE ECF-TYPE SIGMA FACTO"/>
    <property type="match status" value="1"/>
</dbReference>
<evidence type="ECO:0000256" key="1">
    <source>
        <dbReference type="ARBA" id="ARBA00010641"/>
    </source>
</evidence>
<dbReference type="EMBL" id="PVNL01000048">
    <property type="protein sequence ID" value="PRQ07863.1"/>
    <property type="molecule type" value="Genomic_DNA"/>
</dbReference>
<dbReference type="GO" id="GO:0003677">
    <property type="term" value="F:DNA binding"/>
    <property type="evidence" value="ECO:0007669"/>
    <property type="project" value="UniProtKB-KW"/>
</dbReference>
<gene>
    <name evidence="8" type="primary">cnrH_1</name>
    <name evidence="8" type="ORF">ENSA7_24280</name>
</gene>
<dbReference type="CDD" id="cd06171">
    <property type="entry name" value="Sigma70_r4"/>
    <property type="match status" value="1"/>
</dbReference>
<dbReference type="GO" id="GO:0006352">
    <property type="term" value="P:DNA-templated transcription initiation"/>
    <property type="evidence" value="ECO:0007669"/>
    <property type="project" value="InterPro"/>
</dbReference>
<dbReference type="RefSeq" id="WP_106089451.1">
    <property type="nucleotide sequence ID" value="NZ_PVNL01000048.1"/>
</dbReference>
<keyword evidence="2" id="KW-0805">Transcription regulation</keyword>
<accession>A0A2S9YRY5</accession>
<dbReference type="SUPFAM" id="SSF88946">
    <property type="entry name" value="Sigma2 domain of RNA polymerase sigma factors"/>
    <property type="match status" value="1"/>
</dbReference>
<evidence type="ECO:0000259" key="7">
    <source>
        <dbReference type="Pfam" id="PF08281"/>
    </source>
</evidence>
<dbReference type="Pfam" id="PF04542">
    <property type="entry name" value="Sigma70_r2"/>
    <property type="match status" value="1"/>
</dbReference>
<dbReference type="PANTHER" id="PTHR43133:SF8">
    <property type="entry name" value="RNA POLYMERASE SIGMA FACTOR HI_1459-RELATED"/>
    <property type="match status" value="1"/>
</dbReference>
<name>A0A2S9YRY5_9BACT</name>
<keyword evidence="5" id="KW-0804">Transcription</keyword>
<dbReference type="InterPro" id="IPR007627">
    <property type="entry name" value="RNA_pol_sigma70_r2"/>
</dbReference>
<dbReference type="Pfam" id="PF08281">
    <property type="entry name" value="Sigma70_r4_2"/>
    <property type="match status" value="1"/>
</dbReference>
<evidence type="ECO:0000313" key="9">
    <source>
        <dbReference type="Proteomes" id="UP000238823"/>
    </source>
</evidence>
<evidence type="ECO:0000256" key="5">
    <source>
        <dbReference type="ARBA" id="ARBA00023163"/>
    </source>
</evidence>
<feature type="domain" description="RNA polymerase sigma factor 70 region 4 type 2" evidence="7">
    <location>
        <begin position="118"/>
        <end position="170"/>
    </location>
</feature>
<evidence type="ECO:0000256" key="3">
    <source>
        <dbReference type="ARBA" id="ARBA00023082"/>
    </source>
</evidence>
<dbReference type="NCBIfam" id="TIGR02937">
    <property type="entry name" value="sigma70-ECF"/>
    <property type="match status" value="1"/>
</dbReference>
<dbReference type="Proteomes" id="UP000238823">
    <property type="component" value="Unassembled WGS sequence"/>
</dbReference>
<dbReference type="InterPro" id="IPR013324">
    <property type="entry name" value="RNA_pol_sigma_r3/r4-like"/>
</dbReference>
<evidence type="ECO:0000313" key="8">
    <source>
        <dbReference type="EMBL" id="PRQ07863.1"/>
    </source>
</evidence>
<dbReference type="SUPFAM" id="SSF88659">
    <property type="entry name" value="Sigma3 and sigma4 domains of RNA polymerase sigma factors"/>
    <property type="match status" value="1"/>
</dbReference>
<comment type="caution">
    <text evidence="8">The sequence shown here is derived from an EMBL/GenBank/DDBJ whole genome shotgun (WGS) entry which is preliminary data.</text>
</comment>
<evidence type="ECO:0000259" key="6">
    <source>
        <dbReference type="Pfam" id="PF04542"/>
    </source>
</evidence>
<dbReference type="Gene3D" id="1.10.1740.10">
    <property type="match status" value="1"/>
</dbReference>
<proteinExistence type="inferred from homology"/>
<feature type="domain" description="RNA polymerase sigma-70 region 2" evidence="6">
    <location>
        <begin position="14"/>
        <end position="81"/>
    </location>
</feature>
<dbReference type="AlphaFoldDB" id="A0A2S9YRY5"/>
<keyword evidence="3" id="KW-0731">Sigma factor</keyword>
<evidence type="ECO:0000256" key="4">
    <source>
        <dbReference type="ARBA" id="ARBA00023125"/>
    </source>
</evidence>
<dbReference type="InterPro" id="IPR039425">
    <property type="entry name" value="RNA_pol_sigma-70-like"/>
</dbReference>